<dbReference type="Proteomes" id="UP000011116">
    <property type="component" value="Chromosome 4H"/>
</dbReference>
<dbReference type="SUPFAM" id="SSF54928">
    <property type="entry name" value="RNA-binding domain, RBD"/>
    <property type="match status" value="2"/>
</dbReference>
<dbReference type="Pfam" id="PF00076">
    <property type="entry name" value="RRM_1"/>
    <property type="match status" value="2"/>
</dbReference>
<feature type="region of interest" description="Disordered" evidence="2">
    <location>
        <begin position="35"/>
        <end position="65"/>
    </location>
</feature>
<gene>
    <name evidence="4" type="primary">LOC123449707</name>
</gene>
<dbReference type="SMART" id="SM00360">
    <property type="entry name" value="RRM"/>
    <property type="match status" value="2"/>
</dbReference>
<dbReference type="Gene3D" id="3.30.70.330">
    <property type="match status" value="2"/>
</dbReference>
<dbReference type="AlphaFoldDB" id="A0A8I6Y2G6"/>
<dbReference type="EnsemblPlants" id="HORVU.MOREX.r3.4HG0407970.1">
    <property type="protein sequence ID" value="HORVU.MOREX.r3.4HG0407970.1"/>
    <property type="gene ID" value="HORVU.MOREX.r3.4HG0407970"/>
</dbReference>
<dbReference type="InterPro" id="IPR035979">
    <property type="entry name" value="RBD_domain_sf"/>
</dbReference>
<reference evidence="4" key="3">
    <citation type="submission" date="2022-01" db="UniProtKB">
        <authorList>
            <consortium name="EnsemblPlants"/>
        </authorList>
    </citation>
    <scope>IDENTIFICATION</scope>
    <source>
        <strain evidence="4">subsp. vulgare</strain>
    </source>
</reference>
<dbReference type="PANTHER" id="PTHR33443:SF13">
    <property type="entry name" value="RRM DOMAIN-CONTAINING PROTEIN"/>
    <property type="match status" value="1"/>
</dbReference>
<accession>A0A8I6Y2G6</accession>
<dbReference type="SMR" id="A0A8I6Y2G6"/>
<dbReference type="KEGG" id="hvg:123449707"/>
<feature type="region of interest" description="Disordered" evidence="2">
    <location>
        <begin position="190"/>
        <end position="220"/>
    </location>
</feature>
<dbReference type="GO" id="GO:0003723">
    <property type="term" value="F:RNA binding"/>
    <property type="evidence" value="ECO:0007669"/>
    <property type="project" value="UniProtKB-UniRule"/>
</dbReference>
<organism evidence="4 5">
    <name type="scientific">Hordeum vulgare subsp. vulgare</name>
    <name type="common">Domesticated barley</name>
    <dbReference type="NCBI Taxonomy" id="112509"/>
    <lineage>
        <taxon>Eukaryota</taxon>
        <taxon>Viridiplantae</taxon>
        <taxon>Streptophyta</taxon>
        <taxon>Embryophyta</taxon>
        <taxon>Tracheophyta</taxon>
        <taxon>Spermatophyta</taxon>
        <taxon>Magnoliopsida</taxon>
        <taxon>Liliopsida</taxon>
        <taxon>Poales</taxon>
        <taxon>Poaceae</taxon>
        <taxon>BOP clade</taxon>
        <taxon>Pooideae</taxon>
        <taxon>Triticodae</taxon>
        <taxon>Triticeae</taxon>
        <taxon>Hordeinae</taxon>
        <taxon>Hordeum</taxon>
    </lineage>
</organism>
<dbReference type="Gramene" id="HORVU.MOREX.r3.4HG0407970.1">
    <property type="protein sequence ID" value="HORVU.MOREX.r3.4HG0407970.1"/>
    <property type="gene ID" value="HORVU.MOREX.r3.4HG0407970"/>
</dbReference>
<dbReference type="InterPro" id="IPR053234">
    <property type="entry name" value="RPM1_Interactor"/>
</dbReference>
<dbReference type="InterPro" id="IPR000504">
    <property type="entry name" value="RRM_dom"/>
</dbReference>
<dbReference type="PROSITE" id="PS50102">
    <property type="entry name" value="RRM"/>
    <property type="match status" value="2"/>
</dbReference>
<feature type="compositionally biased region" description="Low complexity" evidence="2">
    <location>
        <begin position="815"/>
        <end position="824"/>
    </location>
</feature>
<dbReference type="PANTHER" id="PTHR33443">
    <property type="entry name" value="ZGC:112980"/>
    <property type="match status" value="1"/>
</dbReference>
<feature type="region of interest" description="Disordered" evidence="2">
    <location>
        <begin position="107"/>
        <end position="126"/>
    </location>
</feature>
<proteinExistence type="predicted"/>
<evidence type="ECO:0000313" key="5">
    <source>
        <dbReference type="Proteomes" id="UP000011116"/>
    </source>
</evidence>
<name>A0A8I6Y2G6_HORVV</name>
<sequence>MAGGDSLGCCGGLLRGFCGLAQVFLPPHGRPSAGILANKPDDLCSTSSQAGRTGPPRDVEISPGSSGVARELRFYNREDELSPVARNPPAAAGDLCSSSFSQLWRTGSPRDVEVSSDMEESPRVDRELLFDDQEEDLSPVSRNSPAMAGDLCSRSSMVGLTSWDMEMIMAETEYSVPVARELRFAGQEEGLPPLARDSPAEAPPQPKDMAGGVEDEDDDDDDCVILDSDPFSAVTVNDEKDGGSDEELQIVAEKGKVACRDFPHSRHLCSNMPFGTTSHEKHCAMCYCFVCDVPAPCGYWGNGLLVGDHCHATDKETKWNILRQEFRCKDLPAPHREAETAVHPTMTPLDRLCLFLGNQIPLQNVVTQNQHTHASVRASTNVESREGSGTSSVHTAQVARPLALTVTAPRASSATEVGRSGTSNAHSAQATCLVQPTLSGSRPHPVAGAGRGTGSTHTALITHPAEPTVSAARAHSAARTGRGTNNAHTAQIIRPVEPTVSATRAYPTGRTEKGTNNAHTAQITRPVEQTVSAPRVYPAARASSNAHSAQVTSPATASGYPPEQDAREGATVYVRNLPYHLDNEGLKLNFQHAGVVLFSKVIYDRETGRSRGFGYVIMNTVQEAEKAVRIYHGSEVHGRRLTVSIAAPRGGTRVGATRSQSGSPLRIFVCNLPSQVDNSRLEELFNKHGQVVDARVIYERREGASCSRGFGFVTMATDEESYKAIGALNKQVLEEHTLVVRVARERPDRVCPSLSNQIPPQDAVSQNQRTHTSDRALLNVAPTVSAPRAYPATSARSGTNNASTAQVTRRLDRTVSSPRPSEYRVPPPPPPPS</sequence>
<feature type="compositionally biased region" description="Polar residues" evidence="2">
    <location>
        <begin position="794"/>
        <end position="807"/>
    </location>
</feature>
<protein>
    <recommendedName>
        <fullName evidence="3">RRM domain-containing protein</fullName>
    </recommendedName>
</protein>
<evidence type="ECO:0000313" key="4">
    <source>
        <dbReference type="EnsemblPlants" id="HORVU.MOREX.r3.4HG0407970.1"/>
    </source>
</evidence>
<dbReference type="RefSeq" id="XP_044982952.1">
    <property type="nucleotide sequence ID" value="XM_045127017.1"/>
</dbReference>
<feature type="region of interest" description="Disordered" evidence="2">
    <location>
        <begin position="541"/>
        <end position="566"/>
    </location>
</feature>
<feature type="compositionally biased region" description="Polar residues" evidence="2">
    <location>
        <begin position="542"/>
        <end position="556"/>
    </location>
</feature>
<feature type="domain" description="RRM" evidence="3">
    <location>
        <begin position="570"/>
        <end position="648"/>
    </location>
</feature>
<evidence type="ECO:0000259" key="3">
    <source>
        <dbReference type="PROSITE" id="PS50102"/>
    </source>
</evidence>
<keyword evidence="1" id="KW-0694">RNA-binding</keyword>
<dbReference type="GeneID" id="123449707"/>
<feature type="region of interest" description="Disordered" evidence="2">
    <location>
        <begin position="751"/>
        <end position="833"/>
    </location>
</feature>
<feature type="domain" description="RRM" evidence="3">
    <location>
        <begin position="665"/>
        <end position="745"/>
    </location>
</feature>
<reference evidence="5" key="1">
    <citation type="journal article" date="2012" name="Nature">
        <title>A physical, genetic and functional sequence assembly of the barley genome.</title>
        <authorList>
            <consortium name="The International Barley Genome Sequencing Consortium"/>
            <person name="Mayer K.F."/>
            <person name="Waugh R."/>
            <person name="Brown J.W."/>
            <person name="Schulman A."/>
            <person name="Langridge P."/>
            <person name="Platzer M."/>
            <person name="Fincher G.B."/>
            <person name="Muehlbauer G.J."/>
            <person name="Sato K."/>
            <person name="Close T.J."/>
            <person name="Wise R.P."/>
            <person name="Stein N."/>
        </authorList>
    </citation>
    <scope>NUCLEOTIDE SEQUENCE [LARGE SCALE GENOMIC DNA]</scope>
    <source>
        <strain evidence="5">cv. Morex</strain>
    </source>
</reference>
<dbReference type="InterPro" id="IPR012677">
    <property type="entry name" value="Nucleotide-bd_a/b_plait_sf"/>
</dbReference>
<feature type="compositionally biased region" description="Polar residues" evidence="2">
    <location>
        <begin position="753"/>
        <end position="770"/>
    </location>
</feature>
<keyword evidence="5" id="KW-1185">Reference proteome</keyword>
<feature type="region of interest" description="Disordered" evidence="2">
    <location>
        <begin position="436"/>
        <end position="485"/>
    </location>
</feature>
<evidence type="ECO:0000256" key="2">
    <source>
        <dbReference type="SAM" id="MobiDB-lite"/>
    </source>
</evidence>
<dbReference type="OrthoDB" id="610462at2759"/>
<evidence type="ECO:0000256" key="1">
    <source>
        <dbReference type="PROSITE-ProRule" id="PRU00176"/>
    </source>
</evidence>
<reference evidence="4" key="2">
    <citation type="submission" date="2020-10" db="EMBL/GenBank/DDBJ databases">
        <authorList>
            <person name="Scholz U."/>
            <person name="Mascher M."/>
            <person name="Fiebig A."/>
        </authorList>
    </citation>
    <scope>NUCLEOTIDE SEQUENCE [LARGE SCALE GENOMIC DNA]</scope>
    <source>
        <strain evidence="4">cv. Morex</strain>
    </source>
</reference>